<gene>
    <name evidence="1" type="ORF">DLR72_06850</name>
</gene>
<accession>A0ABD7FWR0</accession>
<sequence length="228" mass="25009">MLRRVTLEPDEKYFFDVGRNSEVLILREATQNITLTGDAISPIEIAKCDVVNVVKYRSMPLYFHNRKAERVTVEFQLSDTPIMIREQIAAINGSSLVIDEITKAVSVSEVKAPISIHGVVPVRMEGGIAIGEVTVKGAVSTKDNLEGLLTQEKRFTASSNQYVAPVGHVVRSMMLQAGLSNTESVFFKGFELPAGAVMRFDYPQYGAVSLSLNSSNIVNAIFLLEPVT</sequence>
<evidence type="ECO:0000313" key="1">
    <source>
        <dbReference type="EMBL" id="RBM69138.1"/>
    </source>
</evidence>
<reference evidence="1 2" key="1">
    <citation type="submission" date="2018-06" db="EMBL/GenBank/DDBJ databases">
        <title>Draft genome sequences of nine Vibrio sp. clinical isolates from across the United States representing the closest known relative of Vibrio cholerae.</title>
        <authorList>
            <person name="Islam M.T."/>
            <person name="Liang K."/>
            <person name="Im M.S."/>
            <person name="Winkjer J."/>
            <person name="Busby S."/>
            <person name="Batra D."/>
            <person name="Rowe L."/>
            <person name="Tarr C.L."/>
            <person name="Boucher Y."/>
        </authorList>
    </citation>
    <scope>NUCLEOTIDE SEQUENCE [LARGE SCALE GENOMIC DNA]</scope>
    <source>
        <strain evidence="1 2">2017V-1110</strain>
    </source>
</reference>
<dbReference type="EMBL" id="QKKU01000044">
    <property type="protein sequence ID" value="RBM69138.1"/>
    <property type="molecule type" value="Genomic_DNA"/>
</dbReference>
<dbReference type="AlphaFoldDB" id="A0ABD7FWR0"/>
<protein>
    <submittedName>
        <fullName evidence="1">Uncharacterized protein</fullName>
    </submittedName>
</protein>
<dbReference type="RefSeq" id="WP_095482479.1">
    <property type="nucleotide sequence ID" value="NZ_CAWQMY010000108.1"/>
</dbReference>
<comment type="caution">
    <text evidence="1">The sequence shown here is derived from an EMBL/GenBank/DDBJ whole genome shotgun (WGS) entry which is preliminary data.</text>
</comment>
<evidence type="ECO:0000313" key="2">
    <source>
        <dbReference type="Proteomes" id="UP000252199"/>
    </source>
</evidence>
<name>A0ABD7FWR0_9VIBR</name>
<proteinExistence type="predicted"/>
<organism evidence="1 2">
    <name type="scientific">Vibrio paracholerae</name>
    <dbReference type="NCBI Taxonomy" id="650003"/>
    <lineage>
        <taxon>Bacteria</taxon>
        <taxon>Pseudomonadati</taxon>
        <taxon>Pseudomonadota</taxon>
        <taxon>Gammaproteobacteria</taxon>
        <taxon>Vibrionales</taxon>
        <taxon>Vibrionaceae</taxon>
        <taxon>Vibrio</taxon>
    </lineage>
</organism>
<dbReference type="Proteomes" id="UP000252199">
    <property type="component" value="Unassembled WGS sequence"/>
</dbReference>